<reference evidence="2" key="1">
    <citation type="journal article" date="2020" name="New Phytol.">
        <title>Comparative genomics reveals dynamic genome evolution in host specialist ectomycorrhizal fungi.</title>
        <authorList>
            <person name="Lofgren L.A."/>
            <person name="Nguyen N.H."/>
            <person name="Vilgalys R."/>
            <person name="Ruytinx J."/>
            <person name="Liao H.L."/>
            <person name="Branco S."/>
            <person name="Kuo A."/>
            <person name="LaButti K."/>
            <person name="Lipzen A."/>
            <person name="Andreopoulos W."/>
            <person name="Pangilinan J."/>
            <person name="Riley R."/>
            <person name="Hundley H."/>
            <person name="Na H."/>
            <person name="Barry K."/>
            <person name="Grigoriev I.V."/>
            <person name="Stajich J.E."/>
            <person name="Kennedy P.G."/>
        </authorList>
    </citation>
    <scope>NUCLEOTIDE SEQUENCE</scope>
    <source>
        <strain evidence="2">FC203</strain>
    </source>
</reference>
<feature type="region of interest" description="Disordered" evidence="1">
    <location>
        <begin position="69"/>
        <end position="111"/>
    </location>
</feature>
<dbReference type="AlphaFoldDB" id="A0AAD4EIT0"/>
<protein>
    <submittedName>
        <fullName evidence="2">Uncharacterized protein</fullName>
    </submittedName>
</protein>
<keyword evidence="3" id="KW-1185">Reference proteome</keyword>
<dbReference type="RefSeq" id="XP_041231338.1">
    <property type="nucleotide sequence ID" value="XM_041366220.1"/>
</dbReference>
<feature type="region of interest" description="Disordered" evidence="1">
    <location>
        <begin position="492"/>
        <end position="523"/>
    </location>
</feature>
<evidence type="ECO:0000256" key="1">
    <source>
        <dbReference type="SAM" id="MobiDB-lite"/>
    </source>
</evidence>
<gene>
    <name evidence="2" type="ORF">F5891DRAFT_1182823</name>
</gene>
<evidence type="ECO:0000313" key="2">
    <source>
        <dbReference type="EMBL" id="KAG1905763.1"/>
    </source>
</evidence>
<sequence>MSGSDSNSMSDSESGNSLSSDSENEGFRVVTPPSEGATIEHYKKYLQLQKGQLENRNACLNATNNMLQSQQPQCSRKGVRGHASISTPTSTTSAPTSMTSAPTSTTSTAATDKSDLASDKVFMDLGKKYALTVEMFMLDDSIFKSPCPDPPVDIRSLSRYAKTSAEKAALITELYGCIEHTLHPYMPTTHFINKFCSGMQRIHSLYIYTLWSVAGSILDMPSPNFAASFDRAAVQQMTDVIGWVAGKGKEFNILNVPIIYPNLKVNAKKAFGNWLMIAKFIKVAISGKMLIYSKSGCSGGPNPYSKLWKLKGCTPGLIACGVTVLIFILSPDQQFPGSGISTMSSIPYLTVFQTVKRFFVTQWNHARIQDIVKNMNNYIFEDVDETSRDVSHNVDDTGEDLSDSLDRVMACLDDDDSSESDDENPVVIVTPALNLTHTVVTSLSKLIVDQCTSSGSPTTPVPRSPPTDIPVANIVPQHINIAGESISAASEVLLDNNNTKGRKKGPKKNKTSDAPPRRSSRKA</sequence>
<name>A0AAD4EIT0_9AGAM</name>
<proteinExistence type="predicted"/>
<feature type="compositionally biased region" description="Low complexity" evidence="1">
    <location>
        <begin position="1"/>
        <end position="21"/>
    </location>
</feature>
<feature type="region of interest" description="Disordered" evidence="1">
    <location>
        <begin position="1"/>
        <end position="35"/>
    </location>
</feature>
<feature type="compositionally biased region" description="Basic residues" evidence="1">
    <location>
        <begin position="500"/>
        <end position="509"/>
    </location>
</feature>
<dbReference type="EMBL" id="JABBWK010000006">
    <property type="protein sequence ID" value="KAG1905763.1"/>
    <property type="molecule type" value="Genomic_DNA"/>
</dbReference>
<accession>A0AAD4EIT0</accession>
<feature type="compositionally biased region" description="Low complexity" evidence="1">
    <location>
        <begin position="83"/>
        <end position="111"/>
    </location>
</feature>
<comment type="caution">
    <text evidence="2">The sequence shown here is derived from an EMBL/GenBank/DDBJ whole genome shotgun (WGS) entry which is preliminary data.</text>
</comment>
<dbReference type="GeneID" id="64660518"/>
<organism evidence="2 3">
    <name type="scientific">Suillus fuscotomentosus</name>
    <dbReference type="NCBI Taxonomy" id="1912939"/>
    <lineage>
        <taxon>Eukaryota</taxon>
        <taxon>Fungi</taxon>
        <taxon>Dikarya</taxon>
        <taxon>Basidiomycota</taxon>
        <taxon>Agaricomycotina</taxon>
        <taxon>Agaricomycetes</taxon>
        <taxon>Agaricomycetidae</taxon>
        <taxon>Boletales</taxon>
        <taxon>Suillineae</taxon>
        <taxon>Suillaceae</taxon>
        <taxon>Suillus</taxon>
    </lineage>
</organism>
<dbReference type="Proteomes" id="UP001195769">
    <property type="component" value="Unassembled WGS sequence"/>
</dbReference>
<evidence type="ECO:0000313" key="3">
    <source>
        <dbReference type="Proteomes" id="UP001195769"/>
    </source>
</evidence>